<comment type="caution">
    <text evidence="1">The sequence shown here is derived from an EMBL/GenBank/DDBJ whole genome shotgun (WGS) entry which is preliminary data.</text>
</comment>
<evidence type="ECO:0000313" key="1">
    <source>
        <dbReference type="EMBL" id="CAG9539620.1"/>
    </source>
</evidence>
<name>A0A8J2MDG6_9BILA</name>
<keyword evidence="2" id="KW-1185">Reference proteome</keyword>
<dbReference type="EMBL" id="CAKAEH010001814">
    <property type="protein sequence ID" value="CAG9539620.1"/>
    <property type="molecule type" value="Genomic_DNA"/>
</dbReference>
<sequence>MLPIWAEAFSDDYDEDTILQSVREYFSGLDSMNNDNIGCKVVTQIRNFTNFLERGVIKGAICFLTSTGTVLGAIEKISKKAERSINETIDHLSGTDRTADKEESFLLLHFGFSF</sequence>
<reference evidence="1" key="1">
    <citation type="submission" date="2021-09" db="EMBL/GenBank/DDBJ databases">
        <authorList>
            <consortium name="Pathogen Informatics"/>
        </authorList>
    </citation>
    <scope>NUCLEOTIDE SEQUENCE</scope>
</reference>
<proteinExistence type="predicted"/>
<gene>
    <name evidence="1" type="ORF">CJOHNSTONI_LOCUS9202</name>
</gene>
<dbReference type="AlphaFoldDB" id="A0A8J2MDG6"/>
<dbReference type="OrthoDB" id="5845795at2759"/>
<evidence type="ECO:0000313" key="2">
    <source>
        <dbReference type="Proteomes" id="UP000746747"/>
    </source>
</evidence>
<accession>A0A8J2MDG6</accession>
<dbReference type="Proteomes" id="UP000746747">
    <property type="component" value="Unassembled WGS sequence"/>
</dbReference>
<organism evidence="1 2">
    <name type="scientific">Cercopithifilaria johnstoni</name>
    <dbReference type="NCBI Taxonomy" id="2874296"/>
    <lineage>
        <taxon>Eukaryota</taxon>
        <taxon>Metazoa</taxon>
        <taxon>Ecdysozoa</taxon>
        <taxon>Nematoda</taxon>
        <taxon>Chromadorea</taxon>
        <taxon>Rhabditida</taxon>
        <taxon>Spirurina</taxon>
        <taxon>Spiruromorpha</taxon>
        <taxon>Filarioidea</taxon>
        <taxon>Onchocercidae</taxon>
        <taxon>Cercopithifilaria</taxon>
    </lineage>
</organism>
<protein>
    <submittedName>
        <fullName evidence="1">Uncharacterized protein</fullName>
    </submittedName>
</protein>